<dbReference type="Proteomes" id="UP000767854">
    <property type="component" value="Unassembled WGS sequence"/>
</dbReference>
<dbReference type="PANTHER" id="PTHR11727">
    <property type="entry name" value="DIMETHYLADENOSINE TRANSFERASE"/>
    <property type="match status" value="1"/>
</dbReference>
<evidence type="ECO:0000256" key="8">
    <source>
        <dbReference type="PROSITE-ProRule" id="PRU01026"/>
    </source>
</evidence>
<name>A0ABS2MPC1_9FIRM</name>
<comment type="similarity">
    <text evidence="7">Belongs to the class I-like SAM-binding methyltransferase superfamily. rRNA adenine N(6)-methyltransferase family. RsmA subfamily.</text>
</comment>
<feature type="binding site" evidence="7 8">
    <location>
        <position position="76"/>
    </location>
    <ligand>
        <name>S-adenosyl-L-methionine</name>
        <dbReference type="ChEBI" id="CHEBI:59789"/>
    </ligand>
</feature>
<evidence type="ECO:0000313" key="10">
    <source>
        <dbReference type="EMBL" id="MBM7561228.1"/>
    </source>
</evidence>
<evidence type="ECO:0000313" key="11">
    <source>
        <dbReference type="Proteomes" id="UP000767854"/>
    </source>
</evidence>
<gene>
    <name evidence="7" type="primary">rsmA</name>
    <name evidence="7" type="synonym">ksgA</name>
    <name evidence="10" type="ORF">JOC49_000748</name>
</gene>
<sequence length="291" mass="32333">MNKLTSPRTIRDIMDRYGFKFSKRYGQNFIIDEHVLDKIVEGAHITKEDAVLEIGPGIGVMTNTLCEAAGQVVSVEIDKTLMPVLSETVGHHENLHIIEGDILKIDIKDLFERHFKTKRPKLVANLPYYVTTPIIMKFLEEHIPVTDLVIMIQKEVADRILASPSTSDYGALSVAVQYFTEPSIVTRVSRDSFMPAPNVDSTVLRLKVRDKSPVKLADETVFFMTVKDGFGKRRKTLLNALTGGFLGLTRDQANEALACSGISPQLRAETLGIEEFATLSNCIVDVIGALK</sequence>
<dbReference type="SMART" id="SM00650">
    <property type="entry name" value="rADc"/>
    <property type="match status" value="1"/>
</dbReference>
<dbReference type="RefSeq" id="WP_204662500.1">
    <property type="nucleotide sequence ID" value="NZ_JAFBDT010000004.1"/>
</dbReference>
<dbReference type="NCBIfam" id="TIGR00755">
    <property type="entry name" value="ksgA"/>
    <property type="match status" value="1"/>
</dbReference>
<dbReference type="PROSITE" id="PS01131">
    <property type="entry name" value="RRNA_A_DIMETH"/>
    <property type="match status" value="1"/>
</dbReference>
<keyword evidence="6 7" id="KW-0694">RNA-binding</keyword>
<reference evidence="10 11" key="1">
    <citation type="submission" date="2021-01" db="EMBL/GenBank/DDBJ databases">
        <title>Genomic Encyclopedia of Type Strains, Phase IV (KMG-IV): sequencing the most valuable type-strain genomes for metagenomic binning, comparative biology and taxonomic classification.</title>
        <authorList>
            <person name="Goeker M."/>
        </authorList>
    </citation>
    <scope>NUCLEOTIDE SEQUENCE [LARGE SCALE GENOMIC DNA]</scope>
    <source>
        <strain evidence="10 11">DSM 24436</strain>
    </source>
</reference>
<dbReference type="PROSITE" id="PS51689">
    <property type="entry name" value="SAM_RNA_A_N6_MT"/>
    <property type="match status" value="1"/>
</dbReference>
<keyword evidence="5 7" id="KW-0949">S-adenosyl-L-methionine</keyword>
<evidence type="ECO:0000256" key="3">
    <source>
        <dbReference type="ARBA" id="ARBA00022603"/>
    </source>
</evidence>
<evidence type="ECO:0000256" key="2">
    <source>
        <dbReference type="ARBA" id="ARBA00022552"/>
    </source>
</evidence>
<dbReference type="InterPro" id="IPR029063">
    <property type="entry name" value="SAM-dependent_MTases_sf"/>
</dbReference>
<dbReference type="Gene3D" id="3.40.50.150">
    <property type="entry name" value="Vaccinia Virus protein VP39"/>
    <property type="match status" value="1"/>
</dbReference>
<dbReference type="EC" id="2.1.1.182" evidence="7"/>
<dbReference type="SUPFAM" id="SSF53335">
    <property type="entry name" value="S-adenosyl-L-methionine-dependent methyltransferases"/>
    <property type="match status" value="1"/>
</dbReference>
<comment type="subcellular location">
    <subcellularLocation>
        <location evidence="7">Cytoplasm</location>
    </subcellularLocation>
</comment>
<dbReference type="InterPro" id="IPR020596">
    <property type="entry name" value="rRNA_Ade_Mease_Trfase_CS"/>
</dbReference>
<keyword evidence="4 7" id="KW-0808">Transferase</keyword>
<feature type="binding site" evidence="7 8">
    <location>
        <position position="125"/>
    </location>
    <ligand>
        <name>S-adenosyl-L-methionine</name>
        <dbReference type="ChEBI" id="CHEBI:59789"/>
    </ligand>
</feature>
<evidence type="ECO:0000256" key="5">
    <source>
        <dbReference type="ARBA" id="ARBA00022691"/>
    </source>
</evidence>
<comment type="function">
    <text evidence="7">Specifically dimethylates two adjacent adenosines (A1518 and A1519) in the loop of a conserved hairpin near the 3'-end of 16S rRNA in the 30S particle. May play a critical role in biogenesis of 30S subunits.</text>
</comment>
<dbReference type="PANTHER" id="PTHR11727:SF7">
    <property type="entry name" value="DIMETHYLADENOSINE TRANSFERASE-RELATED"/>
    <property type="match status" value="1"/>
</dbReference>
<dbReference type="GO" id="GO:0052908">
    <property type="term" value="F:16S rRNA (adenine(1518)-N(6)/adenine(1519)-N(6))-dimethyltransferase activity"/>
    <property type="evidence" value="ECO:0007669"/>
    <property type="project" value="UniProtKB-EC"/>
</dbReference>
<evidence type="ECO:0000256" key="4">
    <source>
        <dbReference type="ARBA" id="ARBA00022679"/>
    </source>
</evidence>
<keyword evidence="11" id="KW-1185">Reference proteome</keyword>
<feature type="binding site" evidence="7 8">
    <location>
        <position position="55"/>
    </location>
    <ligand>
        <name>S-adenosyl-L-methionine</name>
        <dbReference type="ChEBI" id="CHEBI:59789"/>
    </ligand>
</feature>
<dbReference type="Pfam" id="PF00398">
    <property type="entry name" value="RrnaAD"/>
    <property type="match status" value="1"/>
</dbReference>
<dbReference type="Gene3D" id="1.10.8.100">
    <property type="entry name" value="Ribosomal RNA adenine dimethylase-like, domain 2"/>
    <property type="match status" value="1"/>
</dbReference>
<keyword evidence="3 7" id="KW-0489">Methyltransferase</keyword>
<comment type="catalytic activity">
    <reaction evidence="7">
        <text>adenosine(1518)/adenosine(1519) in 16S rRNA + 4 S-adenosyl-L-methionine = N(6)-dimethyladenosine(1518)/N(6)-dimethyladenosine(1519) in 16S rRNA + 4 S-adenosyl-L-homocysteine + 4 H(+)</text>
        <dbReference type="Rhea" id="RHEA:19609"/>
        <dbReference type="Rhea" id="RHEA-COMP:10232"/>
        <dbReference type="Rhea" id="RHEA-COMP:10233"/>
        <dbReference type="ChEBI" id="CHEBI:15378"/>
        <dbReference type="ChEBI" id="CHEBI:57856"/>
        <dbReference type="ChEBI" id="CHEBI:59789"/>
        <dbReference type="ChEBI" id="CHEBI:74411"/>
        <dbReference type="ChEBI" id="CHEBI:74493"/>
        <dbReference type="EC" id="2.1.1.182"/>
    </reaction>
</comment>
<keyword evidence="1 7" id="KW-0963">Cytoplasm</keyword>
<comment type="caution">
    <text evidence="10">The sequence shown here is derived from an EMBL/GenBank/DDBJ whole genome shotgun (WGS) entry which is preliminary data.</text>
</comment>
<protein>
    <recommendedName>
        <fullName evidence="7">Ribosomal RNA small subunit methyltransferase A</fullName>
        <ecNumber evidence="7">2.1.1.182</ecNumber>
    </recommendedName>
    <alternativeName>
        <fullName evidence="7">16S rRNA (adenine(1518)-N(6)/adenine(1519)-N(6))-dimethyltransferase</fullName>
    </alternativeName>
    <alternativeName>
        <fullName evidence="7">16S rRNA dimethyladenosine transferase</fullName>
    </alternativeName>
    <alternativeName>
        <fullName evidence="7">16S rRNA dimethylase</fullName>
    </alternativeName>
    <alternativeName>
        <fullName evidence="7">S-adenosylmethionine-6-N', N'-adenosyl(rRNA) dimethyltransferase</fullName>
    </alternativeName>
</protein>
<keyword evidence="2 7" id="KW-0698">rRNA processing</keyword>
<proteinExistence type="inferred from homology"/>
<dbReference type="InterPro" id="IPR020598">
    <property type="entry name" value="rRNA_Ade_methylase_Trfase_N"/>
</dbReference>
<dbReference type="InterPro" id="IPR011530">
    <property type="entry name" value="rRNA_adenine_dimethylase"/>
</dbReference>
<accession>A0ABS2MPC1</accession>
<dbReference type="EMBL" id="JAFBDT010000004">
    <property type="protein sequence ID" value="MBM7561228.1"/>
    <property type="molecule type" value="Genomic_DNA"/>
</dbReference>
<feature type="domain" description="Ribosomal RNA adenine methylase transferase N-terminal" evidence="9">
    <location>
        <begin position="35"/>
        <end position="210"/>
    </location>
</feature>
<feature type="binding site" evidence="7 8">
    <location>
        <position position="30"/>
    </location>
    <ligand>
        <name>S-adenosyl-L-methionine</name>
        <dbReference type="ChEBI" id="CHEBI:59789"/>
    </ligand>
</feature>
<evidence type="ECO:0000256" key="1">
    <source>
        <dbReference type="ARBA" id="ARBA00022490"/>
    </source>
</evidence>
<dbReference type="InterPro" id="IPR001737">
    <property type="entry name" value="KsgA/Erm"/>
</dbReference>
<dbReference type="InterPro" id="IPR023165">
    <property type="entry name" value="rRNA_Ade_diMease-like_C"/>
</dbReference>
<evidence type="ECO:0000259" key="9">
    <source>
        <dbReference type="SMART" id="SM00650"/>
    </source>
</evidence>
<feature type="binding site" evidence="7 8">
    <location>
        <position position="28"/>
    </location>
    <ligand>
        <name>S-adenosyl-L-methionine</name>
        <dbReference type="ChEBI" id="CHEBI:59789"/>
    </ligand>
</feature>
<evidence type="ECO:0000256" key="6">
    <source>
        <dbReference type="ARBA" id="ARBA00022884"/>
    </source>
</evidence>
<organism evidence="10 11">
    <name type="scientific">Fusibacter tunisiensis</name>
    <dbReference type="NCBI Taxonomy" id="1008308"/>
    <lineage>
        <taxon>Bacteria</taxon>
        <taxon>Bacillati</taxon>
        <taxon>Bacillota</taxon>
        <taxon>Clostridia</taxon>
        <taxon>Eubacteriales</taxon>
        <taxon>Eubacteriales Family XII. Incertae Sedis</taxon>
        <taxon>Fusibacter</taxon>
    </lineage>
</organism>
<evidence type="ECO:0000256" key="7">
    <source>
        <dbReference type="HAMAP-Rule" id="MF_00607"/>
    </source>
</evidence>
<feature type="binding site" evidence="7 8">
    <location>
        <position position="101"/>
    </location>
    <ligand>
        <name>S-adenosyl-L-methionine</name>
        <dbReference type="ChEBI" id="CHEBI:59789"/>
    </ligand>
</feature>
<dbReference type="HAMAP" id="MF_00607">
    <property type="entry name" value="16SrRNA_methyltr_A"/>
    <property type="match status" value="1"/>
</dbReference>